<organism evidence="2 3">
    <name type="scientific">Thermincola ferriacetica</name>
    <dbReference type="NCBI Taxonomy" id="281456"/>
    <lineage>
        <taxon>Bacteria</taxon>
        <taxon>Bacillati</taxon>
        <taxon>Bacillota</taxon>
        <taxon>Clostridia</taxon>
        <taxon>Eubacteriales</taxon>
        <taxon>Thermincolaceae</taxon>
        <taxon>Thermincola</taxon>
    </lineage>
</organism>
<sequence>MRSIKTQECNKVAKRTLLDCTEGYAAGWTPRKALAVAAFGVLMGGFFLGIAAAGGFNDAGELYVQAYNQNNLIRFHVIANSDSVRDQALKRRVRDVIVNYMTPKFEQAKNAAEARKISAQYLDEMQEIAQQEVYRWGAQYKVKALLGKFTFPAKTYGSITLPAGEYQAVRIVLGEGAGANWWCVLFPPLCFISGSKEMPAETLPGEIPGHKGDNITNTEKNKDKQEFETEVKVKFKILEILRNEFGKSSITAKNY</sequence>
<dbReference type="AlphaFoldDB" id="A0A0L6W525"/>
<evidence type="ECO:0000313" key="3">
    <source>
        <dbReference type="Proteomes" id="UP000037175"/>
    </source>
</evidence>
<proteinExistence type="predicted"/>
<dbReference type="NCBIfam" id="TIGR02837">
    <property type="entry name" value="spore_II_R"/>
    <property type="match status" value="1"/>
</dbReference>
<dbReference type="RefSeq" id="WP_052216845.1">
    <property type="nucleotide sequence ID" value="NZ_LGTE01000003.1"/>
</dbReference>
<keyword evidence="1" id="KW-0812">Transmembrane</keyword>
<evidence type="ECO:0000313" key="2">
    <source>
        <dbReference type="EMBL" id="KNZ70458.1"/>
    </source>
</evidence>
<name>A0A0L6W525_9FIRM</name>
<dbReference type="PATRIC" id="fig|281456.6.peg.674"/>
<accession>A0A0L6W525</accession>
<keyword evidence="1" id="KW-1133">Transmembrane helix</keyword>
<dbReference type="EMBL" id="LGTE01000003">
    <property type="protein sequence ID" value="KNZ70458.1"/>
    <property type="molecule type" value="Genomic_DNA"/>
</dbReference>
<comment type="caution">
    <text evidence="2">The sequence shown here is derived from an EMBL/GenBank/DDBJ whole genome shotgun (WGS) entry which is preliminary data.</text>
</comment>
<evidence type="ECO:0000256" key="1">
    <source>
        <dbReference type="SAM" id="Phobius"/>
    </source>
</evidence>
<dbReference type="InterPro" id="IPR014202">
    <property type="entry name" value="Spore_II_R"/>
</dbReference>
<dbReference type="Proteomes" id="UP000037175">
    <property type="component" value="Unassembled WGS sequence"/>
</dbReference>
<protein>
    <submittedName>
        <fullName evidence="2">Stage II sporulation protein R</fullName>
    </submittedName>
</protein>
<dbReference type="Pfam" id="PF09551">
    <property type="entry name" value="Spore_II_R"/>
    <property type="match status" value="1"/>
</dbReference>
<feature type="transmembrane region" description="Helical" evidence="1">
    <location>
        <begin position="33"/>
        <end position="56"/>
    </location>
</feature>
<reference evidence="3" key="1">
    <citation type="submission" date="2015-07" db="EMBL/GenBank/DDBJ databases">
        <title>Complete Genome of Thermincola ferriacetica strain Z-0001T.</title>
        <authorList>
            <person name="Lusk B."/>
            <person name="Badalamenti J.P."/>
            <person name="Parameswaran P."/>
            <person name="Bond D.R."/>
            <person name="Torres C.I."/>
        </authorList>
    </citation>
    <scope>NUCLEOTIDE SEQUENCE [LARGE SCALE GENOMIC DNA]</scope>
    <source>
        <strain evidence="3">Z-0001</strain>
    </source>
</reference>
<keyword evidence="1" id="KW-0472">Membrane</keyword>
<keyword evidence="3" id="KW-1185">Reference proteome</keyword>
<gene>
    <name evidence="2" type="ORF">Tfer_0640</name>
</gene>